<feature type="domain" description="Ima1 N-terminal" evidence="8">
    <location>
        <begin position="10"/>
        <end position="136"/>
    </location>
</feature>
<keyword evidence="2 7" id="KW-0812">Transmembrane</keyword>
<evidence type="ECO:0000256" key="1">
    <source>
        <dbReference type="ARBA" id="ARBA00004473"/>
    </source>
</evidence>
<feature type="region of interest" description="Disordered" evidence="6">
    <location>
        <begin position="717"/>
        <end position="796"/>
    </location>
</feature>
<feature type="transmembrane region" description="Helical" evidence="7">
    <location>
        <begin position="594"/>
        <end position="612"/>
    </location>
</feature>
<feature type="region of interest" description="Disordered" evidence="6">
    <location>
        <begin position="426"/>
        <end position="469"/>
    </location>
</feature>
<feature type="region of interest" description="Disordered" evidence="6">
    <location>
        <begin position="502"/>
        <end position="526"/>
    </location>
</feature>
<dbReference type="GO" id="GO:0044732">
    <property type="term" value="C:mitotic spindle pole body"/>
    <property type="evidence" value="ECO:0007669"/>
    <property type="project" value="TreeGrafter"/>
</dbReference>
<protein>
    <recommendedName>
        <fullName evidence="8">Ima1 N-terminal domain-containing protein</fullName>
    </recommendedName>
</protein>
<dbReference type="Pfam" id="PF09779">
    <property type="entry name" value="Ima1_N"/>
    <property type="match status" value="1"/>
</dbReference>
<dbReference type="GO" id="GO:0034506">
    <property type="term" value="C:chromosome, centromeric core domain"/>
    <property type="evidence" value="ECO:0007669"/>
    <property type="project" value="TreeGrafter"/>
</dbReference>
<keyword evidence="10" id="KW-1185">Reference proteome</keyword>
<feature type="compositionally biased region" description="Polar residues" evidence="6">
    <location>
        <begin position="778"/>
        <end position="788"/>
    </location>
</feature>
<feature type="transmembrane region" description="Helical" evidence="7">
    <location>
        <begin position="566"/>
        <end position="587"/>
    </location>
</feature>
<evidence type="ECO:0000259" key="8">
    <source>
        <dbReference type="Pfam" id="PF09779"/>
    </source>
</evidence>
<dbReference type="Proteomes" id="UP000053617">
    <property type="component" value="Unassembled WGS sequence"/>
</dbReference>
<dbReference type="STRING" id="1442369.A0A0D2IPI2"/>
<dbReference type="InterPro" id="IPR042321">
    <property type="entry name" value="Ima1"/>
</dbReference>
<dbReference type="GeneID" id="25293989"/>
<evidence type="ECO:0000256" key="5">
    <source>
        <dbReference type="ARBA" id="ARBA00023242"/>
    </source>
</evidence>
<sequence length="796" mass="88721">MPIQLRQRLDCHYCGRRSKLSKKQDRKFKCEHCLAVNFFDENGEIADVPLEEAAPEQQRFAQPVVTDPLVDDFSSQESIFCSTCLKNQHLYTYNLSQFLPDPDDPDYEKLEAELPDYKKGLEQRYPQCCARCEPKVRARLHQATYNARSDHLRRVLETSRQRRVASRWGWRSLVVSAGGLGYFTSLAVQLAWHLYGSQVSGIHLVPGGRPMDCFTWRPFRPQCLDMTEPFVGLSLNLGLLCIWWNPKWQHKLANNEERLIGLNEYYLAQFALLGLRFSAWIVMCHMPLATKVKTALHACFAGAITLIAGWSSFGIIKVKGAPSVNWHEEPAPLLSKNQFVPPALSQPQEPFPDQDQPFNVGTLSTPPRPNYQAWRPPTPPDDSAELMDWTPSQPTFQPELKQVRYKSLGPSPFHGALPALNAQGLRRQTGQNQSASKEAIGLPPGFFDRPEKSALPPRQQTSASEDIAQPKFFGHDREADTGLENIFGTVFSLQDKSLGTPHSPAVLELQPPTTGSGTEDSSGNPATRAKDSYLAIFSGISFFSILMAVVAWIFEATLVSQTSQFGYGVVLFSAGISVAHLGLLIFLHGSKGQFPCLLFLGFEASLLIVVALLREPFGELFGDLWNKLGIAVVTLLLPQEFLQMNHSSVTVQSQDEHFAPVRQVQNDQDIPRTPRPIGVQSELARRDSTESIENKTSTATTSTAWEWQDSTPHREHFEIPPLSRATPRSVGRGIEAQEQRPSRRSMFGMEGLSLSDGPPSRNSNGNGVGKGIGSGTNWDLQFSGSNIANPRARRRF</sequence>
<feature type="transmembrane region" description="Helical" evidence="7">
    <location>
        <begin position="533"/>
        <end position="554"/>
    </location>
</feature>
<keyword evidence="4 7" id="KW-0472">Membrane</keyword>
<dbReference type="HOGENOM" id="CLU_349502_0_0_1"/>
<evidence type="ECO:0000256" key="3">
    <source>
        <dbReference type="ARBA" id="ARBA00022989"/>
    </source>
</evidence>
<evidence type="ECO:0000256" key="6">
    <source>
        <dbReference type="SAM" id="MobiDB-lite"/>
    </source>
</evidence>
<reference evidence="9 10" key="1">
    <citation type="submission" date="2015-01" db="EMBL/GenBank/DDBJ databases">
        <title>The Genome Sequence of Rhinocladiella mackenzie CBS 650.93.</title>
        <authorList>
            <consortium name="The Broad Institute Genomics Platform"/>
            <person name="Cuomo C."/>
            <person name="de Hoog S."/>
            <person name="Gorbushina A."/>
            <person name="Stielow B."/>
            <person name="Teixiera M."/>
            <person name="Abouelleil A."/>
            <person name="Chapman S.B."/>
            <person name="Priest M."/>
            <person name="Young S.K."/>
            <person name="Wortman J."/>
            <person name="Nusbaum C."/>
            <person name="Birren B."/>
        </authorList>
    </citation>
    <scope>NUCLEOTIDE SEQUENCE [LARGE SCALE GENOMIC DNA]</scope>
    <source>
        <strain evidence="9 10">CBS 650.93</strain>
    </source>
</reference>
<dbReference type="VEuPathDB" id="FungiDB:Z518_05918"/>
<evidence type="ECO:0000313" key="9">
    <source>
        <dbReference type="EMBL" id="KIX05046.1"/>
    </source>
</evidence>
<feature type="compositionally biased region" description="Polar residues" evidence="6">
    <location>
        <begin position="426"/>
        <end position="436"/>
    </location>
</feature>
<organism evidence="9 10">
    <name type="scientific">Rhinocladiella mackenziei CBS 650.93</name>
    <dbReference type="NCBI Taxonomy" id="1442369"/>
    <lineage>
        <taxon>Eukaryota</taxon>
        <taxon>Fungi</taxon>
        <taxon>Dikarya</taxon>
        <taxon>Ascomycota</taxon>
        <taxon>Pezizomycotina</taxon>
        <taxon>Eurotiomycetes</taxon>
        <taxon>Chaetothyriomycetidae</taxon>
        <taxon>Chaetothyriales</taxon>
        <taxon>Herpotrichiellaceae</taxon>
        <taxon>Rhinocladiella</taxon>
    </lineage>
</organism>
<evidence type="ECO:0000256" key="2">
    <source>
        <dbReference type="ARBA" id="ARBA00022692"/>
    </source>
</evidence>
<feature type="transmembrane region" description="Helical" evidence="7">
    <location>
        <begin position="226"/>
        <end position="244"/>
    </location>
</feature>
<feature type="compositionally biased region" description="Low complexity" evidence="6">
    <location>
        <begin position="346"/>
        <end position="358"/>
    </location>
</feature>
<feature type="compositionally biased region" description="Basic and acidic residues" evidence="6">
    <location>
        <begin position="683"/>
        <end position="693"/>
    </location>
</feature>
<feature type="compositionally biased region" description="Polar residues" evidence="6">
    <location>
        <begin position="511"/>
        <end position="525"/>
    </location>
</feature>
<evidence type="ECO:0000256" key="4">
    <source>
        <dbReference type="ARBA" id="ARBA00023136"/>
    </source>
</evidence>
<dbReference type="OrthoDB" id="5966927at2759"/>
<feature type="region of interest" description="Disordered" evidence="6">
    <location>
        <begin position="668"/>
        <end position="703"/>
    </location>
</feature>
<dbReference type="PANTHER" id="PTHR28538">
    <property type="entry name" value="INTEGRAL INNER NUCLEAR MEMBRANE PROTEIN IMA1"/>
    <property type="match status" value="1"/>
</dbReference>
<feature type="transmembrane region" description="Helical" evidence="7">
    <location>
        <begin position="265"/>
        <end position="283"/>
    </location>
</feature>
<dbReference type="AlphaFoldDB" id="A0A0D2IPI2"/>
<dbReference type="GO" id="GO:0071765">
    <property type="term" value="P:nuclear inner membrane organization"/>
    <property type="evidence" value="ECO:0007669"/>
    <property type="project" value="InterPro"/>
</dbReference>
<evidence type="ECO:0000256" key="7">
    <source>
        <dbReference type="SAM" id="Phobius"/>
    </source>
</evidence>
<dbReference type="InterPro" id="IPR018617">
    <property type="entry name" value="Ima1_N"/>
</dbReference>
<feature type="transmembrane region" description="Helical" evidence="7">
    <location>
        <begin position="168"/>
        <end position="192"/>
    </location>
</feature>
<keyword evidence="3 7" id="KW-1133">Transmembrane helix</keyword>
<comment type="subcellular location">
    <subcellularLocation>
        <location evidence="1">Nucleus inner membrane</location>
        <topology evidence="1">Multi-pass membrane protein</topology>
    </subcellularLocation>
</comment>
<dbReference type="PANTHER" id="PTHR28538:SF1">
    <property type="entry name" value="INTEGRAL INNER NUCLEAR MEMBRANE PROTEIN IMA1"/>
    <property type="match status" value="1"/>
</dbReference>
<dbReference type="RefSeq" id="XP_013272182.1">
    <property type="nucleotide sequence ID" value="XM_013416728.1"/>
</dbReference>
<evidence type="ECO:0000313" key="10">
    <source>
        <dbReference type="Proteomes" id="UP000053617"/>
    </source>
</evidence>
<keyword evidence="5" id="KW-0539">Nucleus</keyword>
<dbReference type="GO" id="GO:0005637">
    <property type="term" value="C:nuclear inner membrane"/>
    <property type="evidence" value="ECO:0007669"/>
    <property type="project" value="UniProtKB-SubCell"/>
</dbReference>
<proteinExistence type="predicted"/>
<feature type="region of interest" description="Disordered" evidence="6">
    <location>
        <begin position="342"/>
        <end position="394"/>
    </location>
</feature>
<gene>
    <name evidence="9" type="ORF">Z518_05918</name>
</gene>
<accession>A0A0D2IPI2</accession>
<name>A0A0D2IPI2_9EURO</name>
<dbReference type="GO" id="GO:0034992">
    <property type="term" value="C:microtubule organizing center attachment site"/>
    <property type="evidence" value="ECO:0007669"/>
    <property type="project" value="TreeGrafter"/>
</dbReference>
<feature type="transmembrane region" description="Helical" evidence="7">
    <location>
        <begin position="295"/>
        <end position="316"/>
    </location>
</feature>
<dbReference type="EMBL" id="KN847478">
    <property type="protein sequence ID" value="KIX05046.1"/>
    <property type="molecule type" value="Genomic_DNA"/>
</dbReference>